<dbReference type="AlphaFoldDB" id="A0A644ZHB1"/>
<comment type="caution">
    <text evidence="1">The sequence shown here is derived from an EMBL/GenBank/DDBJ whole genome shotgun (WGS) entry which is preliminary data.</text>
</comment>
<accession>A0A644ZHB1</accession>
<sequence length="799" mass="93939">MLDYYTEKIRHIESVIIDIEKEKITSIQELRTIFLFKVQTKIPGITDIYIKNQKIAIAQFLEDEYFVKLLEDKDSNIIFYRNGSGTYTSSITFSSIINDAESSSYEQRENLVLYKNNNHISYLKDEIAKLKKKKKDIELKSLQEIFLEIDIEPYLGSFSNNQMMRALLINGYINEDYEDYISLFHEGNITRADETFKRKIKSGKASTFDYQLSERIGNLIREIPDKYFKREVILNFSLLDFLSENFDQYKIKYSDIISILSNEKDSSIKFIEEYIGRGKNLQLFVNSICKSWNNWWYYISEYEDPFAYDDEKLKKYLKLIIECADEEDILRMNRDNKLSKFVSILPDFTYLIDNYYEHKTRSLIKKLNVKFKKLAPPDETTKSLFDYIYKNNFYEINDGNVSMILLLYNDRINKRTLVESNYSSILDSECKSLIDYVNNNISDYINGIFLRLESNTKENEESVIKLLNNNALNISTKTIIILRQEVLISDISGIQNHEVKQMLFNNNKIVATWNNVYLYYEALEDGSSLDEVLLNYLNQEGNSTLLSKQAIMAELKGQSEEVIKSFSISIISSNKLQYNNYIKLLKSTPYKWNSLNFEHLSEDKVKWMVDTGFLTLSVSNFNKLKKHFQKEHIKLIEKQPNKLLSIFNELGLDEDDVLSLLKSGTVTDSKKIEIIEKIDDNFLIGNKDIAKLTCEILAISNNSVPLNFDVIESLFNSSSTKEYKIKVLNKQIEELTDSQLQNLIEQLGWNYQKLFKKQNKPTFGDTKYNRLLFDNLKKRRLIKRYQEYKDNQLKVFANY</sequence>
<reference evidence="1" key="1">
    <citation type="submission" date="2019-08" db="EMBL/GenBank/DDBJ databases">
        <authorList>
            <person name="Kucharzyk K."/>
            <person name="Murdoch R.W."/>
            <person name="Higgins S."/>
            <person name="Loffler F."/>
        </authorList>
    </citation>
    <scope>NUCLEOTIDE SEQUENCE</scope>
</reference>
<protein>
    <submittedName>
        <fullName evidence="1">Uncharacterized protein</fullName>
    </submittedName>
</protein>
<proteinExistence type="predicted"/>
<gene>
    <name evidence="1" type="ORF">SDC9_86925</name>
</gene>
<organism evidence="1">
    <name type="scientific">bioreactor metagenome</name>
    <dbReference type="NCBI Taxonomy" id="1076179"/>
    <lineage>
        <taxon>unclassified sequences</taxon>
        <taxon>metagenomes</taxon>
        <taxon>ecological metagenomes</taxon>
    </lineage>
</organism>
<name>A0A644ZHB1_9ZZZZ</name>
<evidence type="ECO:0000313" key="1">
    <source>
        <dbReference type="EMBL" id="MPM40285.1"/>
    </source>
</evidence>
<dbReference type="EMBL" id="VSSQ01008944">
    <property type="protein sequence ID" value="MPM40285.1"/>
    <property type="molecule type" value="Genomic_DNA"/>
</dbReference>